<evidence type="ECO:0000259" key="5">
    <source>
        <dbReference type="PROSITE" id="PS50918"/>
    </source>
</evidence>
<dbReference type="PANTHER" id="PTHR32263:SF5">
    <property type="entry name" value="INACTIVE POLY [ADP-RIBOSE] POLYMERASE SRO1-RELATED"/>
    <property type="match status" value="1"/>
</dbReference>
<gene>
    <name evidence="8" type="ordered locus">VIT_02s0012g01920</name>
</gene>
<evidence type="ECO:0000259" key="7">
    <source>
        <dbReference type="PROSITE" id="PS51879"/>
    </source>
</evidence>
<dbReference type="ExpressionAtlas" id="F6HT58">
    <property type="expression patterns" value="baseline and differential"/>
</dbReference>
<keyword evidence="4" id="KW-0539">Nucleus</keyword>
<dbReference type="Gene3D" id="3.90.228.10">
    <property type="match status" value="1"/>
</dbReference>
<protein>
    <recommendedName>
        <fullName evidence="10">Poly [ADP-ribose] polymerase</fullName>
    </recommendedName>
</protein>
<dbReference type="InterPro" id="IPR044964">
    <property type="entry name" value="RCD1/SRO1-5"/>
</dbReference>
<evidence type="ECO:0000256" key="4">
    <source>
        <dbReference type="ARBA" id="ARBA00023242"/>
    </source>
</evidence>
<name>F6HT58_VITVI</name>
<evidence type="ECO:0000313" key="9">
    <source>
        <dbReference type="Proteomes" id="UP000009183"/>
    </source>
</evidence>
<proteinExistence type="predicted"/>
<evidence type="ECO:0000256" key="2">
    <source>
        <dbReference type="ARBA" id="ARBA00022473"/>
    </source>
</evidence>
<dbReference type="Pfam" id="PF12174">
    <property type="entry name" value="RST"/>
    <property type="match status" value="1"/>
</dbReference>
<dbReference type="InterPro" id="IPR057823">
    <property type="entry name" value="WWE_RCD1"/>
</dbReference>
<dbReference type="InParanoid" id="F6HT58"/>
<keyword evidence="9" id="KW-1185">Reference proteome</keyword>
<accession>F6HT58</accession>
<dbReference type="PANTHER" id="PTHR32263">
    <property type="entry name" value="INACTIVE POLY [ADP-RIBOSE] POLYMERASE SRO4-RELATED"/>
    <property type="match status" value="1"/>
</dbReference>
<dbReference type="HOGENOM" id="CLU_027033_1_0_1"/>
<dbReference type="AlphaFoldDB" id="F6HT58"/>
<dbReference type="GO" id="GO:0003950">
    <property type="term" value="F:NAD+ poly-ADP-ribosyltransferase activity"/>
    <property type="evidence" value="ECO:0007669"/>
    <property type="project" value="InterPro"/>
</dbReference>
<evidence type="ECO:0008006" key="10">
    <source>
        <dbReference type="Google" id="ProtNLM"/>
    </source>
</evidence>
<dbReference type="Pfam" id="PF23467">
    <property type="entry name" value="WWE_5"/>
    <property type="match status" value="1"/>
</dbReference>
<reference evidence="9" key="1">
    <citation type="journal article" date="2007" name="Nature">
        <title>The grapevine genome sequence suggests ancestral hexaploidization in major angiosperm phyla.</title>
        <authorList>
            <consortium name="The French-Italian Public Consortium for Grapevine Genome Characterization."/>
            <person name="Jaillon O."/>
            <person name="Aury J.-M."/>
            <person name="Noel B."/>
            <person name="Policriti A."/>
            <person name="Clepet C."/>
            <person name="Casagrande A."/>
            <person name="Choisne N."/>
            <person name="Aubourg S."/>
            <person name="Vitulo N."/>
            <person name="Jubin C."/>
            <person name="Vezzi A."/>
            <person name="Legeai F."/>
            <person name="Hugueney P."/>
            <person name="Dasilva C."/>
            <person name="Horner D."/>
            <person name="Mica E."/>
            <person name="Jublot D."/>
            <person name="Poulain J."/>
            <person name="Bruyere C."/>
            <person name="Billault A."/>
            <person name="Segurens B."/>
            <person name="Gouyvenoux M."/>
            <person name="Ugarte E."/>
            <person name="Cattonaro F."/>
            <person name="Anthouard V."/>
            <person name="Vico V."/>
            <person name="Del Fabbro C."/>
            <person name="Alaux M."/>
            <person name="Di Gaspero G."/>
            <person name="Dumas V."/>
            <person name="Felice N."/>
            <person name="Paillard S."/>
            <person name="Juman I."/>
            <person name="Moroldo M."/>
            <person name="Scalabrin S."/>
            <person name="Canaguier A."/>
            <person name="Le Clainche I."/>
            <person name="Malacrida G."/>
            <person name="Durand E."/>
            <person name="Pesole G."/>
            <person name="Laucou V."/>
            <person name="Chatelet P."/>
            <person name="Merdinoglu D."/>
            <person name="Delledonne M."/>
            <person name="Pezzotti M."/>
            <person name="Lecharny A."/>
            <person name="Scarpelli C."/>
            <person name="Artiguenave F."/>
            <person name="Pe M.E."/>
            <person name="Valle G."/>
            <person name="Morgante M."/>
            <person name="Caboche M."/>
            <person name="Adam-Blondon A.-F."/>
            <person name="Weissenbach J."/>
            <person name="Quetier F."/>
            <person name="Wincker P."/>
        </authorList>
    </citation>
    <scope>NUCLEOTIDE SEQUENCE [LARGE SCALE GENOMIC DNA]</scope>
    <source>
        <strain evidence="9">cv. Pinot noir / PN40024</strain>
    </source>
</reference>
<evidence type="ECO:0000256" key="3">
    <source>
        <dbReference type="ARBA" id="ARBA00023016"/>
    </source>
</evidence>
<dbReference type="OrthoDB" id="6133115at2759"/>
<evidence type="ECO:0000256" key="1">
    <source>
        <dbReference type="ARBA" id="ARBA00004123"/>
    </source>
</evidence>
<dbReference type="InterPro" id="IPR004170">
    <property type="entry name" value="WWE_dom"/>
</dbReference>
<evidence type="ECO:0000313" key="8">
    <source>
        <dbReference type="EMBL" id="CCB57868.1"/>
    </source>
</evidence>
<keyword evidence="2" id="KW-0217">Developmental protein</keyword>
<dbReference type="Proteomes" id="UP000009183">
    <property type="component" value="Chromosome 2"/>
</dbReference>
<dbReference type="InterPro" id="IPR022003">
    <property type="entry name" value="RST"/>
</dbReference>
<feature type="domain" description="RST" evidence="7">
    <location>
        <begin position="431"/>
        <end position="502"/>
    </location>
</feature>
<dbReference type="SUPFAM" id="SSF56399">
    <property type="entry name" value="ADP-ribosylation"/>
    <property type="match status" value="1"/>
</dbReference>
<feature type="domain" description="WWE" evidence="5">
    <location>
        <begin position="1"/>
        <end position="61"/>
    </location>
</feature>
<dbReference type="PROSITE" id="PS51879">
    <property type="entry name" value="RST"/>
    <property type="match status" value="1"/>
</dbReference>
<dbReference type="EMBL" id="FN596247">
    <property type="protein sequence ID" value="CCB57868.1"/>
    <property type="molecule type" value="Genomic_DNA"/>
</dbReference>
<dbReference type="PROSITE" id="PS51059">
    <property type="entry name" value="PARP_CATALYTIC"/>
    <property type="match status" value="1"/>
</dbReference>
<dbReference type="eggNOG" id="ENOG502QZEX">
    <property type="taxonomic scope" value="Eukaryota"/>
</dbReference>
<feature type="domain" description="PARP catalytic" evidence="6">
    <location>
        <begin position="161"/>
        <end position="381"/>
    </location>
</feature>
<organism evidence="8 9">
    <name type="scientific">Vitis vinifera</name>
    <name type="common">Grape</name>
    <dbReference type="NCBI Taxonomy" id="29760"/>
    <lineage>
        <taxon>Eukaryota</taxon>
        <taxon>Viridiplantae</taxon>
        <taxon>Streptophyta</taxon>
        <taxon>Embryophyta</taxon>
        <taxon>Tracheophyta</taxon>
        <taxon>Spermatophyta</taxon>
        <taxon>Magnoliopsida</taxon>
        <taxon>eudicotyledons</taxon>
        <taxon>Gunneridae</taxon>
        <taxon>Pentapetalae</taxon>
        <taxon>rosids</taxon>
        <taxon>Vitales</taxon>
        <taxon>Vitaceae</taxon>
        <taxon>Viteae</taxon>
        <taxon>Vitis</taxon>
    </lineage>
</organism>
<comment type="subcellular location">
    <subcellularLocation>
        <location evidence="1">Nucleus</location>
    </subcellularLocation>
</comment>
<dbReference type="InterPro" id="IPR012317">
    <property type="entry name" value="Poly(ADP-ribose)pol_cat_dom"/>
</dbReference>
<dbReference type="PaxDb" id="29760-VIT_02s0012g01920.t01"/>
<evidence type="ECO:0000259" key="6">
    <source>
        <dbReference type="PROSITE" id="PS51059"/>
    </source>
</evidence>
<dbReference type="GO" id="GO:0005634">
    <property type="term" value="C:nucleus"/>
    <property type="evidence" value="ECO:0007669"/>
    <property type="project" value="UniProtKB-SubCell"/>
</dbReference>
<sequence length="533" mass="59813">MFYLNGEWTDFPEDLVGLVKKDFQVKKSYIEVELNNNHFMIDFLHMKRVDLKTGMEKPIAWIDEAGNCFFPEIFSGDAESHNCCGHECGQQLLFREPYGSHDIKLQLEIDVNDAGHTNLKECSGESNPVIKHVLIDKNPASDQNDVEVEDSCNKTSDAKMDKAVGENQQMEGKLVTRIESVHGTLKFDTVRDMFISSMSPFISASILEVYQGSSSSMQARLELFQKQVEITSKYRTEANVRYAWLASSKEALSSIMMYGLGHYGTSQEKLTYGIGVHLTAVNFPYISANYCDVDENGVQHVVLCRVILGNMELVHLGSKQCYPSCEDFDSGVDDLQNPRHYIVWNMNMNTHIYPEFVVSFKVSSSSSAEGYLVENGRKDDVSGFSPPQRQPEGQLQLASHHPVGLGPHCPQTPGLEGSLGKAATFGSSTVKVPKSPWMPFPMLFAAISKKVPLKDMQLVNAQYEQFRTKKINRADFVKKLRMIVGDTLLRSTITHLQCKCHIEAFMLWVLWAQFLHMSSIKISGRCKSAKAGA</sequence>
<keyword evidence="3" id="KW-0346">Stress response</keyword>
<dbReference type="FunCoup" id="F6HT58">
    <property type="interactions" value="2777"/>
</dbReference>
<dbReference type="PROSITE" id="PS50918">
    <property type="entry name" value="WWE"/>
    <property type="match status" value="1"/>
</dbReference>